<feature type="signal peptide" evidence="2">
    <location>
        <begin position="1"/>
        <end position="19"/>
    </location>
</feature>
<evidence type="ECO:0000259" key="3">
    <source>
        <dbReference type="Pfam" id="PF00326"/>
    </source>
</evidence>
<dbReference type="InterPro" id="IPR029058">
    <property type="entry name" value="AB_hydrolase_fold"/>
</dbReference>
<comment type="caution">
    <text evidence="4">The sequence shown here is derived from an EMBL/GenBank/DDBJ whole genome shotgun (WGS) entry which is preliminary data.</text>
</comment>
<accession>A0A3D9DNF5</accession>
<keyword evidence="1" id="KW-0378">Hydrolase</keyword>
<dbReference type="Pfam" id="PF00326">
    <property type="entry name" value="Peptidase_S9"/>
    <property type="match status" value="1"/>
</dbReference>
<gene>
    <name evidence="4" type="ORF">DRF60_06660</name>
</gene>
<feature type="domain" description="Peptidase S9 prolyl oligopeptidase catalytic" evidence="3">
    <location>
        <begin position="644"/>
        <end position="812"/>
    </location>
</feature>
<evidence type="ECO:0000256" key="1">
    <source>
        <dbReference type="ARBA" id="ARBA00022801"/>
    </source>
</evidence>
<feature type="chain" id="PRO_5017591874" description="Peptidase S9 prolyl oligopeptidase catalytic domain-containing protein" evidence="2">
    <location>
        <begin position="20"/>
        <end position="829"/>
    </location>
</feature>
<dbReference type="GO" id="GO:0004252">
    <property type="term" value="F:serine-type endopeptidase activity"/>
    <property type="evidence" value="ECO:0007669"/>
    <property type="project" value="TreeGrafter"/>
</dbReference>
<dbReference type="Proteomes" id="UP000257030">
    <property type="component" value="Unassembled WGS sequence"/>
</dbReference>
<dbReference type="Gene3D" id="3.40.50.1820">
    <property type="entry name" value="alpha/beta hydrolase"/>
    <property type="match status" value="1"/>
</dbReference>
<reference evidence="4 5" key="1">
    <citation type="journal article" date="2010" name="Syst. Appl. Microbiol.">
        <title>Four new species of Chryseobacterium from the rhizosphere of coastal sand dune plants, Chryseobacterium elymi sp. nov., Chryseobacterium hagamense sp. nov., Chryseobacterium lathyri sp. nov. and Chryseobacterium rhizosphaerae sp. nov.</title>
        <authorList>
            <person name="Cho S.H."/>
            <person name="Lee K.S."/>
            <person name="Shin D.S."/>
            <person name="Han J.H."/>
            <person name="Park K.S."/>
            <person name="Lee C.H."/>
            <person name="Park K.H."/>
            <person name="Kim S.B."/>
        </authorList>
    </citation>
    <scope>NUCLEOTIDE SEQUENCE [LARGE SCALE GENOMIC DNA]</scope>
    <source>
        <strain evidence="4 5">KCTC 22547</strain>
    </source>
</reference>
<dbReference type="InterPro" id="IPR001375">
    <property type="entry name" value="Peptidase_S9_cat"/>
</dbReference>
<dbReference type="GO" id="GO:0006508">
    <property type="term" value="P:proteolysis"/>
    <property type="evidence" value="ECO:0007669"/>
    <property type="project" value="InterPro"/>
</dbReference>
<keyword evidence="2" id="KW-0732">Signal</keyword>
<sequence length="829" mass="95868">MLKNLILLIALLIANESFSAKGKKDTLEAWAAKFYEYVNLKVTNDGNWAVLRKRYQTNQDSVIVIDTRNGNIVDNSIVLGGRIEFLKSDGILVSGINRAEFLNLNTKQRSVYKNVRVTYPIQESKQFATLDANKVLRLYDTQGKELFHISDVLDFPVTDSKKLYYYKKINEISSIFSTSIGISDPLYTTANEIKKVEIDGSGQNLYVTEDSIGINKLSFVNLHNRKVIQIPFFGKSSSDYFSVTEIQKGKAFFITLNLVSKVDEKLVDIWYGEDTNLEKKINGNIKKLFWVFYPQNHRFIRLPTDKFSTFESLNNTHVFLAYQERKNYNYIMLDPQLEDTFLFDISRNKFLSLGSLKPLSRTRITGETISSPNGNHILTSIHDKKWSVVNMDDLSHQLIDKENLNNPVFAENGRTAFFESDNDLWKYDFSTNKLTQLNIAPQKCIEIINTIRKNSPSGQHNSINFIPAKNPLILRIKDLQNNRTSYLTWKDGKQQIVIEPTANQIEEIAYSRNFAHFYALEQNFQFAPRLLAKKMGEPQKILLNSYGSNDLKIDIVNYTINDGTHLKAVLYYPKNFKTDKKYPMVVHVYQIQSTKANRFLKPGYNNPDGIDIRTLIEKGYFVFLPDTIINNDGPGASGLECVHKALDAIQNIQQIDFKKIGLVGHSFGGYLTDFIATHSDRFATYVSGSGDSDPINSYFSYNYHFPGPYYWDFEIFGNYKIGTFKDLKGKYFKNNPIHFVDQVDKPMLLWTGKKDRRVPWERTMEFYIGLKRNSNFVIALFYPDAGHVFRNNSLEKKDLQTRVLQWWDYFLKDKKDIGWIKKQLMKDAF</sequence>
<proteinExistence type="predicted"/>
<dbReference type="PANTHER" id="PTHR42776">
    <property type="entry name" value="SERINE PEPTIDASE S9 FAMILY MEMBER"/>
    <property type="match status" value="1"/>
</dbReference>
<protein>
    <recommendedName>
        <fullName evidence="3">Peptidase S9 prolyl oligopeptidase catalytic domain-containing protein</fullName>
    </recommendedName>
</protein>
<keyword evidence="5" id="KW-1185">Reference proteome</keyword>
<name>A0A3D9DNF5_9FLAO</name>
<evidence type="ECO:0000313" key="4">
    <source>
        <dbReference type="EMBL" id="REC79499.1"/>
    </source>
</evidence>
<dbReference type="PANTHER" id="PTHR42776:SF27">
    <property type="entry name" value="DIPEPTIDYL PEPTIDASE FAMILY MEMBER 6"/>
    <property type="match status" value="1"/>
</dbReference>
<evidence type="ECO:0000256" key="2">
    <source>
        <dbReference type="SAM" id="SignalP"/>
    </source>
</evidence>
<organism evidence="4 5">
    <name type="scientific">Chryseobacterium elymi</name>
    <dbReference type="NCBI Taxonomy" id="395936"/>
    <lineage>
        <taxon>Bacteria</taxon>
        <taxon>Pseudomonadati</taxon>
        <taxon>Bacteroidota</taxon>
        <taxon>Flavobacteriia</taxon>
        <taxon>Flavobacteriales</taxon>
        <taxon>Weeksellaceae</taxon>
        <taxon>Chryseobacterium group</taxon>
        <taxon>Chryseobacterium</taxon>
    </lineage>
</organism>
<dbReference type="EMBL" id="QNUH01000004">
    <property type="protein sequence ID" value="REC79499.1"/>
    <property type="molecule type" value="Genomic_DNA"/>
</dbReference>
<dbReference type="SUPFAM" id="SSF82171">
    <property type="entry name" value="DPP6 N-terminal domain-like"/>
    <property type="match status" value="1"/>
</dbReference>
<dbReference type="RefSeq" id="WP_116011317.1">
    <property type="nucleotide sequence ID" value="NZ_QNUH01000004.1"/>
</dbReference>
<dbReference type="AlphaFoldDB" id="A0A3D9DNF5"/>
<dbReference type="SUPFAM" id="SSF53474">
    <property type="entry name" value="alpha/beta-Hydrolases"/>
    <property type="match status" value="1"/>
</dbReference>
<dbReference type="OrthoDB" id="9812921at2"/>
<evidence type="ECO:0000313" key="5">
    <source>
        <dbReference type="Proteomes" id="UP000257030"/>
    </source>
</evidence>